<dbReference type="Proteomes" id="UP001164803">
    <property type="component" value="Chromosome"/>
</dbReference>
<dbReference type="PROSITE" id="PS51900">
    <property type="entry name" value="CB"/>
    <property type="match status" value="1"/>
</dbReference>
<dbReference type="EMBL" id="CP104064">
    <property type="protein sequence ID" value="WAH39290.1"/>
    <property type="molecule type" value="Genomic_DNA"/>
</dbReference>
<dbReference type="InterPro" id="IPR010998">
    <property type="entry name" value="Integrase_recombinase_N"/>
</dbReference>
<accession>A0ABY6ZAZ4</accession>
<reference evidence="4" key="1">
    <citation type="submission" date="2022-08" db="EMBL/GenBank/DDBJ databases">
        <title>Alicyclobacillus dauci DSM2870, complete genome.</title>
        <authorList>
            <person name="Wang Q."/>
            <person name="Cai R."/>
            <person name="Wang Z."/>
        </authorList>
    </citation>
    <scope>NUCLEOTIDE SEQUENCE</scope>
    <source>
        <strain evidence="4">DSM 28700</strain>
    </source>
</reference>
<dbReference type="InterPro" id="IPR004107">
    <property type="entry name" value="Integrase_SAM-like_N"/>
</dbReference>
<dbReference type="RefSeq" id="WP_268046970.1">
    <property type="nucleotide sequence ID" value="NZ_CP104064.1"/>
</dbReference>
<sequence>MIKFAIKDFLDDRRLKNLSPHTISGYQRTLGEFHQFCLDNGVVDTGHVTHPLVKTYFLHCQSERDNSAMTLNHKLINIRAFFNYAEAELELYN</sequence>
<dbReference type="InterPro" id="IPR011010">
    <property type="entry name" value="DNA_brk_join_enz"/>
</dbReference>
<evidence type="ECO:0000313" key="5">
    <source>
        <dbReference type="Proteomes" id="UP001164803"/>
    </source>
</evidence>
<protein>
    <submittedName>
        <fullName evidence="4">Site-specific integrase</fullName>
    </submittedName>
</protein>
<evidence type="ECO:0000259" key="3">
    <source>
        <dbReference type="PROSITE" id="PS51900"/>
    </source>
</evidence>
<evidence type="ECO:0000256" key="2">
    <source>
        <dbReference type="PROSITE-ProRule" id="PRU01248"/>
    </source>
</evidence>
<proteinExistence type="predicted"/>
<dbReference type="SUPFAM" id="SSF56349">
    <property type="entry name" value="DNA breaking-rejoining enzymes"/>
    <property type="match status" value="1"/>
</dbReference>
<dbReference type="InterPro" id="IPR044068">
    <property type="entry name" value="CB"/>
</dbReference>
<name>A0ABY6ZAZ4_9BACL</name>
<feature type="domain" description="Core-binding (CB)" evidence="3">
    <location>
        <begin position="1"/>
        <end position="86"/>
    </location>
</feature>
<organism evidence="4 5">
    <name type="scientific">Alicyclobacillus dauci</name>
    <dbReference type="NCBI Taxonomy" id="1475485"/>
    <lineage>
        <taxon>Bacteria</taxon>
        <taxon>Bacillati</taxon>
        <taxon>Bacillota</taxon>
        <taxon>Bacilli</taxon>
        <taxon>Bacillales</taxon>
        <taxon>Alicyclobacillaceae</taxon>
        <taxon>Alicyclobacillus</taxon>
    </lineage>
</organism>
<dbReference type="Gene3D" id="1.10.150.130">
    <property type="match status" value="1"/>
</dbReference>
<evidence type="ECO:0000313" key="4">
    <source>
        <dbReference type="EMBL" id="WAH39290.1"/>
    </source>
</evidence>
<gene>
    <name evidence="4" type="ORF">NZD86_19925</name>
</gene>
<evidence type="ECO:0000256" key="1">
    <source>
        <dbReference type="ARBA" id="ARBA00023125"/>
    </source>
</evidence>
<keyword evidence="1 2" id="KW-0238">DNA-binding</keyword>
<keyword evidence="5" id="KW-1185">Reference proteome</keyword>
<dbReference type="Pfam" id="PF02899">
    <property type="entry name" value="Phage_int_SAM_1"/>
    <property type="match status" value="1"/>
</dbReference>